<gene>
    <name evidence="2" type="ORF">C0099_06595</name>
</gene>
<organism evidence="2 3">
    <name type="scientific">Pseudazoarcus pumilus</name>
    <dbReference type="NCBI Taxonomy" id="2067960"/>
    <lineage>
        <taxon>Bacteria</taxon>
        <taxon>Pseudomonadati</taxon>
        <taxon>Pseudomonadota</taxon>
        <taxon>Betaproteobacteria</taxon>
        <taxon>Rhodocyclales</taxon>
        <taxon>Zoogloeaceae</taxon>
        <taxon>Pseudazoarcus</taxon>
    </lineage>
</organism>
<name>A0A2I6S5W1_9RHOO</name>
<evidence type="ECO:0000313" key="2">
    <source>
        <dbReference type="EMBL" id="AUN94635.1"/>
    </source>
</evidence>
<dbReference type="InterPro" id="IPR009492">
    <property type="entry name" value="TniQ"/>
</dbReference>
<sequence length="425" mass="47272">MHRTPNPRTTLHALPPIGIGTPEVESLTSYIARLAHSHSMTAQKLTDWVLDHFGEEVCAKYAWHQRSLSGASDQSELWASRLAELTGVENLDRLTLSPWQHLVGTPGLAPKSDRWCPCCLAEDREEGREPYLRLAWDVAPVTVCSKHRVELVSTCPHCERSNVRNRASIVVPGYCTHCGGFLGDAQAEDATPERLWIARTVGQMLAKAPQVSEEGRLPLIETVIERMACGRMTQFASRYGFSKSGVSHWLNNGGLPNLKAWLTIGLHGGIGLDRLFAGEVEDWVMPIDPPQLSIDLGSSPRAGIVSRELDWEAIRAELRKMLLTLTPISISEAAQQLGVGRKHLYLRANAEARALAERHSRYRAAQGEQSRQKLQARIAEILDERLSDGYAGISARDVWEALDEDTRKAPHVFSHISEIMRSHLT</sequence>
<dbReference type="RefSeq" id="WP_102246703.1">
    <property type="nucleotide sequence ID" value="NZ_CP025682.1"/>
</dbReference>
<dbReference type="Proteomes" id="UP000242205">
    <property type="component" value="Chromosome"/>
</dbReference>
<dbReference type="AlphaFoldDB" id="A0A2I6S5W1"/>
<accession>A0A2I6S5W1</accession>
<evidence type="ECO:0000313" key="3">
    <source>
        <dbReference type="Proteomes" id="UP000242205"/>
    </source>
</evidence>
<proteinExistence type="predicted"/>
<dbReference type="EMBL" id="CP025682">
    <property type="protein sequence ID" value="AUN94635.1"/>
    <property type="molecule type" value="Genomic_DNA"/>
</dbReference>
<dbReference type="Pfam" id="PF06527">
    <property type="entry name" value="TniQ"/>
    <property type="match status" value="1"/>
</dbReference>
<dbReference type="KEGG" id="atw:C0099_06595"/>
<feature type="domain" description="TniQ" evidence="1">
    <location>
        <begin position="16"/>
        <end position="151"/>
    </location>
</feature>
<reference evidence="2 3" key="1">
    <citation type="submission" date="2018-01" db="EMBL/GenBank/DDBJ databases">
        <authorList>
            <person name="Fu G.-Y."/>
        </authorList>
    </citation>
    <scope>NUCLEOTIDE SEQUENCE [LARGE SCALE GENOMIC DNA]</scope>
    <source>
        <strain evidence="2 3">SY39</strain>
    </source>
</reference>
<protein>
    <submittedName>
        <fullName evidence="2">TetR family transcriptional regulator</fullName>
    </submittedName>
</protein>
<evidence type="ECO:0000259" key="1">
    <source>
        <dbReference type="Pfam" id="PF06527"/>
    </source>
</evidence>
<keyword evidence="3" id="KW-1185">Reference proteome</keyword>
<dbReference type="OrthoDB" id="9056773at2"/>